<feature type="region of interest" description="Disordered" evidence="1">
    <location>
        <begin position="61"/>
        <end position="103"/>
    </location>
</feature>
<feature type="compositionally biased region" description="Basic and acidic residues" evidence="1">
    <location>
        <begin position="230"/>
        <end position="239"/>
    </location>
</feature>
<feature type="region of interest" description="Disordered" evidence="1">
    <location>
        <begin position="160"/>
        <end position="239"/>
    </location>
</feature>
<name>A0ABP4GGL5_9PSEU</name>
<dbReference type="Proteomes" id="UP001500653">
    <property type="component" value="Unassembled WGS sequence"/>
</dbReference>
<gene>
    <name evidence="2" type="ORF">GCM10009676_02930</name>
</gene>
<evidence type="ECO:0000313" key="3">
    <source>
        <dbReference type="Proteomes" id="UP001500653"/>
    </source>
</evidence>
<dbReference type="EMBL" id="BAAALN010000001">
    <property type="protein sequence ID" value="GAA1224696.1"/>
    <property type="molecule type" value="Genomic_DNA"/>
</dbReference>
<feature type="region of interest" description="Disordered" evidence="1">
    <location>
        <begin position="1"/>
        <end position="30"/>
    </location>
</feature>
<feature type="compositionally biased region" description="Basic and acidic residues" evidence="1">
    <location>
        <begin position="200"/>
        <end position="210"/>
    </location>
</feature>
<keyword evidence="3" id="KW-1185">Reference proteome</keyword>
<feature type="compositionally biased region" description="Low complexity" evidence="1">
    <location>
        <begin position="86"/>
        <end position="99"/>
    </location>
</feature>
<accession>A0ABP4GGL5</accession>
<feature type="compositionally biased region" description="Gly residues" evidence="1">
    <location>
        <begin position="74"/>
        <end position="85"/>
    </location>
</feature>
<organism evidence="2 3">
    <name type="scientific">Prauserella halophila</name>
    <dbReference type="NCBI Taxonomy" id="185641"/>
    <lineage>
        <taxon>Bacteria</taxon>
        <taxon>Bacillati</taxon>
        <taxon>Actinomycetota</taxon>
        <taxon>Actinomycetes</taxon>
        <taxon>Pseudonocardiales</taxon>
        <taxon>Pseudonocardiaceae</taxon>
        <taxon>Prauserella</taxon>
    </lineage>
</organism>
<evidence type="ECO:0000313" key="2">
    <source>
        <dbReference type="EMBL" id="GAA1224696.1"/>
    </source>
</evidence>
<dbReference type="RefSeq" id="WP_253862921.1">
    <property type="nucleotide sequence ID" value="NZ_BAAALN010000001.1"/>
</dbReference>
<comment type="caution">
    <text evidence="2">The sequence shown here is derived from an EMBL/GenBank/DDBJ whole genome shotgun (WGS) entry which is preliminary data.</text>
</comment>
<feature type="compositionally biased region" description="Low complexity" evidence="1">
    <location>
        <begin position="162"/>
        <end position="187"/>
    </location>
</feature>
<proteinExistence type="predicted"/>
<feature type="compositionally biased region" description="Low complexity" evidence="1">
    <location>
        <begin position="1"/>
        <end position="28"/>
    </location>
</feature>
<evidence type="ECO:0000256" key="1">
    <source>
        <dbReference type="SAM" id="MobiDB-lite"/>
    </source>
</evidence>
<reference evidence="3" key="1">
    <citation type="journal article" date="2019" name="Int. J. Syst. Evol. Microbiol.">
        <title>The Global Catalogue of Microorganisms (GCM) 10K type strain sequencing project: providing services to taxonomists for standard genome sequencing and annotation.</title>
        <authorList>
            <consortium name="The Broad Institute Genomics Platform"/>
            <consortium name="The Broad Institute Genome Sequencing Center for Infectious Disease"/>
            <person name="Wu L."/>
            <person name="Ma J."/>
        </authorList>
    </citation>
    <scope>NUCLEOTIDE SEQUENCE [LARGE SCALE GENOMIC DNA]</scope>
    <source>
        <strain evidence="3">JCM 13023</strain>
    </source>
</reference>
<sequence>MSGTDGPAGRAGEPRAGAPDPGDGPAADSARLAEEIRLLVDLVTERAEPWLRSVFAAGHGRGDPASCAAPGPGGPGGDAQTGHRGGSAPSDAAAGDSGTATGGDGEWAPACSWCPLCAVISVARGETPEITARVLEQAAALIALLRAVLADRWQPDEGVHMPGYRPSSRPGPAPAGFAASGTSVFAERPGRGAAAGGPARSREARSRESGSRGPGEPASGARRVQRVPVRPRESWEPGE</sequence>
<protein>
    <submittedName>
        <fullName evidence="2">Uncharacterized protein</fullName>
    </submittedName>
</protein>